<dbReference type="EMBL" id="OANT01000008">
    <property type="protein sequence ID" value="SNX46139.1"/>
    <property type="molecule type" value="Genomic_DNA"/>
</dbReference>
<evidence type="ECO:0000313" key="3">
    <source>
        <dbReference type="EMBL" id="SNX46139.1"/>
    </source>
</evidence>
<accession>A0A240ED93</accession>
<keyword evidence="1" id="KW-0143">Chaperone</keyword>
<organism evidence="3 4">
    <name type="scientific">Acinetobacter puyangensis</name>
    <dbReference type="NCBI Taxonomy" id="1096779"/>
    <lineage>
        <taxon>Bacteria</taxon>
        <taxon>Pseudomonadati</taxon>
        <taxon>Pseudomonadota</taxon>
        <taxon>Gammaproteobacteria</taxon>
        <taxon>Moraxellales</taxon>
        <taxon>Moraxellaceae</taxon>
        <taxon>Acinetobacter</taxon>
    </lineage>
</organism>
<name>A0A240ED93_9GAMM</name>
<evidence type="ECO:0000313" key="4">
    <source>
        <dbReference type="Proteomes" id="UP000219042"/>
    </source>
</evidence>
<dbReference type="RefSeq" id="WP_097079889.1">
    <property type="nucleotide sequence ID" value="NZ_BAABHT010000001.1"/>
</dbReference>
<dbReference type="AlphaFoldDB" id="A0A240ED93"/>
<protein>
    <recommendedName>
        <fullName evidence="5">DnaJ domain-containing protein</fullName>
    </recommendedName>
</protein>
<evidence type="ECO:0000256" key="1">
    <source>
        <dbReference type="ARBA" id="ARBA00023186"/>
    </source>
</evidence>
<reference evidence="4" key="1">
    <citation type="submission" date="2016-09" db="EMBL/GenBank/DDBJ databases">
        <authorList>
            <person name="Varghese N."/>
            <person name="Submissions S."/>
        </authorList>
    </citation>
    <scope>NUCLEOTIDE SEQUENCE [LARGE SCALE GENOMIC DNA]</scope>
    <source>
        <strain evidence="4">ANC 4466</strain>
    </source>
</reference>
<evidence type="ECO:0000256" key="2">
    <source>
        <dbReference type="SAM" id="Coils"/>
    </source>
</evidence>
<gene>
    <name evidence="3" type="ORF">SAMN05421731_10886</name>
</gene>
<dbReference type="OrthoDB" id="6716816at2"/>
<dbReference type="SUPFAM" id="SSF46565">
    <property type="entry name" value="Chaperone J-domain"/>
    <property type="match status" value="1"/>
</dbReference>
<keyword evidence="2" id="KW-0175">Coiled coil</keyword>
<proteinExistence type="predicted"/>
<sequence length="400" mass="47941">MAAQLEISSHGNEKPLSPAQRKFNRLLKKIEKQKQELHDWKEAQQQIQKQAAQELLPKYAQWHQYLFQQVEQLQHYKQHYKVAKTHLSKLDYLIENLVYMLLHVDTLKPLQYEYLKEIYKDYSQQEIDLPNAAELANEQINEEDILDFQKQMIIDDFAEKFDIDPALIDFDFDPDDPESFVEKFAQILQADQQQKQQEFISQFHSEDQAYFNKMLERDRKKEQKKLDKLKLAQQQAKKSLKSIYLQLTALIHPDREQDEQKKIEKTELMQKVTEAYKQKDLLALLQIQIELDQLNADNIGKLAKQQLELYNLNLEQQSGKIQEEIESIIYSFDWRKTISPYKTKITVSDLKSKYRIELNEVNQFIRLSQNRVELFSSAESIKVFLRHYRIDEDQHFDLYY</sequence>
<dbReference type="Proteomes" id="UP000219042">
    <property type="component" value="Unassembled WGS sequence"/>
</dbReference>
<dbReference type="InterPro" id="IPR036869">
    <property type="entry name" value="J_dom_sf"/>
</dbReference>
<evidence type="ECO:0008006" key="5">
    <source>
        <dbReference type="Google" id="ProtNLM"/>
    </source>
</evidence>
<feature type="coiled-coil region" evidence="2">
    <location>
        <begin position="23"/>
        <end position="50"/>
    </location>
</feature>
<feature type="coiled-coil region" evidence="2">
    <location>
        <begin position="212"/>
        <end position="239"/>
    </location>
</feature>
<keyword evidence="4" id="KW-1185">Reference proteome</keyword>